<proteinExistence type="inferred from homology"/>
<dbReference type="InterPro" id="IPR005804">
    <property type="entry name" value="FA_desaturase_dom"/>
</dbReference>
<organism evidence="10 11">
    <name type="scientific">Batrachochytrium dendrobatidis (strain JAM81 / FGSC 10211)</name>
    <name type="common">Frog chytrid fungus</name>
    <dbReference type="NCBI Taxonomy" id="684364"/>
    <lineage>
        <taxon>Eukaryota</taxon>
        <taxon>Fungi</taxon>
        <taxon>Fungi incertae sedis</taxon>
        <taxon>Chytridiomycota</taxon>
        <taxon>Chytridiomycota incertae sedis</taxon>
        <taxon>Chytridiomycetes</taxon>
        <taxon>Rhizophydiales</taxon>
        <taxon>Rhizophydiales incertae sedis</taxon>
        <taxon>Batrachochytrium</taxon>
    </lineage>
</organism>
<dbReference type="GO" id="GO:0016717">
    <property type="term" value="F:oxidoreductase activity, acting on paired donors, with oxidation of a pair of donors resulting in the reduction of molecular oxygen to two molecules of water"/>
    <property type="evidence" value="ECO:0007669"/>
    <property type="project" value="InterPro"/>
</dbReference>
<dbReference type="PANTHER" id="PTHR32100">
    <property type="entry name" value="OMEGA-6 FATTY ACID DESATURASE, CHLOROPLASTIC"/>
    <property type="match status" value="1"/>
</dbReference>
<evidence type="ECO:0000256" key="5">
    <source>
        <dbReference type="ARBA" id="ARBA00023136"/>
    </source>
</evidence>
<dbReference type="InterPro" id="IPR012171">
    <property type="entry name" value="Fatty_acid_desaturase"/>
</dbReference>
<evidence type="ECO:0000259" key="9">
    <source>
        <dbReference type="Pfam" id="PF11960"/>
    </source>
</evidence>
<evidence type="ECO:0000313" key="11">
    <source>
        <dbReference type="Proteomes" id="UP000007241"/>
    </source>
</evidence>
<evidence type="ECO:0000256" key="1">
    <source>
        <dbReference type="ARBA" id="ARBA00004370"/>
    </source>
</evidence>
<evidence type="ECO:0000256" key="3">
    <source>
        <dbReference type="ARBA" id="ARBA00009295"/>
    </source>
</evidence>
<dbReference type="CDD" id="cd03507">
    <property type="entry name" value="Delta12-FADS-like"/>
    <property type="match status" value="1"/>
</dbReference>
<feature type="transmembrane region" description="Helical" evidence="7">
    <location>
        <begin position="263"/>
        <end position="288"/>
    </location>
</feature>
<dbReference type="HOGENOM" id="CLU_033094_0_0_1"/>
<dbReference type="OMA" id="WIAYAFV"/>
<dbReference type="RefSeq" id="XP_006680541.1">
    <property type="nucleotide sequence ID" value="XM_006680478.1"/>
</dbReference>
<feature type="region of interest" description="Disordered" evidence="6">
    <location>
        <begin position="1"/>
        <end position="35"/>
    </location>
</feature>
<keyword evidence="5 7" id="KW-0472">Membrane</keyword>
<keyword evidence="4" id="KW-0560">Oxidoreductase</keyword>
<comment type="subcellular location">
    <subcellularLocation>
        <location evidence="1">Membrane</location>
    </subcellularLocation>
</comment>
<dbReference type="InterPro" id="IPR021863">
    <property type="entry name" value="FAS_N"/>
</dbReference>
<dbReference type="Proteomes" id="UP000007241">
    <property type="component" value="Unassembled WGS sequence"/>
</dbReference>
<feature type="transmembrane region" description="Helical" evidence="7">
    <location>
        <begin position="112"/>
        <end position="129"/>
    </location>
</feature>
<feature type="transmembrane region" description="Helical" evidence="7">
    <location>
        <begin position="294"/>
        <end position="312"/>
    </location>
</feature>
<dbReference type="EMBL" id="GL882887">
    <property type="protein sequence ID" value="EGF79014.1"/>
    <property type="molecule type" value="Genomic_DNA"/>
</dbReference>
<feature type="compositionally biased region" description="Polar residues" evidence="6">
    <location>
        <begin position="1"/>
        <end position="21"/>
    </location>
</feature>
<dbReference type="GO" id="GO:0016020">
    <property type="term" value="C:membrane"/>
    <property type="evidence" value="ECO:0007669"/>
    <property type="project" value="UniProtKB-SubCell"/>
</dbReference>
<keyword evidence="7" id="KW-1133">Transmembrane helix</keyword>
<evidence type="ECO:0000256" key="4">
    <source>
        <dbReference type="ARBA" id="ARBA00023002"/>
    </source>
</evidence>
<dbReference type="STRING" id="684364.F4P6N7"/>
<name>F4P6N7_BATDJ</name>
<protein>
    <recommendedName>
        <fullName evidence="12">Fatty acid desaturase domain-containing protein</fullName>
    </recommendedName>
</protein>
<dbReference type="OrthoDB" id="1461976at2759"/>
<evidence type="ECO:0008006" key="12">
    <source>
        <dbReference type="Google" id="ProtNLM"/>
    </source>
</evidence>
<feature type="transmembrane region" description="Helical" evidence="7">
    <location>
        <begin position="216"/>
        <end position="235"/>
    </location>
</feature>
<reference evidence="10 11" key="1">
    <citation type="submission" date="2009-12" db="EMBL/GenBank/DDBJ databases">
        <title>The draft genome of Batrachochytrium dendrobatidis.</title>
        <authorList>
            <consortium name="US DOE Joint Genome Institute (JGI-PGF)"/>
            <person name="Kuo A."/>
            <person name="Salamov A."/>
            <person name="Schmutz J."/>
            <person name="Lucas S."/>
            <person name="Pitluck S."/>
            <person name="Rosenblum E."/>
            <person name="Stajich J."/>
            <person name="Eisen M."/>
            <person name="Grigoriev I.V."/>
        </authorList>
    </citation>
    <scope>NUCLEOTIDE SEQUENCE [LARGE SCALE GENOMIC DNA]</scope>
    <source>
        <strain evidence="11">JAM81 / FGSC 10211</strain>
    </source>
</reference>
<comment type="similarity">
    <text evidence="3">Belongs to the fatty acid desaturase type 1 family.</text>
</comment>
<feature type="transmembrane region" description="Helical" evidence="7">
    <location>
        <begin position="80"/>
        <end position="100"/>
    </location>
</feature>
<dbReference type="GO" id="GO:0006636">
    <property type="term" value="P:unsaturated fatty acid biosynthetic process"/>
    <property type="evidence" value="ECO:0000318"/>
    <property type="project" value="GO_Central"/>
</dbReference>
<feature type="domain" description="Fatty acid desaturase N-terminal" evidence="9">
    <location>
        <begin position="52"/>
        <end position="88"/>
    </location>
</feature>
<feature type="domain" description="Fatty acid desaturase" evidence="8">
    <location>
        <begin position="109"/>
        <end position="387"/>
    </location>
</feature>
<evidence type="ECO:0000256" key="2">
    <source>
        <dbReference type="ARBA" id="ARBA00005189"/>
    </source>
</evidence>
<keyword evidence="7" id="KW-0812">Transmembrane</keyword>
<evidence type="ECO:0000256" key="7">
    <source>
        <dbReference type="SAM" id="Phobius"/>
    </source>
</evidence>
<evidence type="ECO:0000256" key="6">
    <source>
        <dbReference type="SAM" id="MobiDB-lite"/>
    </source>
</evidence>
<dbReference type="GO" id="GO:0016491">
    <property type="term" value="F:oxidoreductase activity"/>
    <property type="evidence" value="ECO:0000318"/>
    <property type="project" value="GO_Central"/>
</dbReference>
<sequence>MTVSNLTSSTASVRSQKQTESARSKSIHTTPPDYKPHLKGAYASLEVALSWTPPPFTLKDIRNAIPGHCFKRNTMRSIGYVVHDAILLAVLFFAATYIPLLPVALQIVSWPLYWLAQGSVGFGVWILAHECGHGSFSPSTTINNIFGWVMHSIVLVPYFSWKYTHSKHHKGTGHMEKDEAFVPEVRSSMNYSEDSKTTQKSETHVHQESFIEDAPIVQLAGLLSMLIFGWPVYLLTHYTGQTYPGWVNHFNPYAKIFTEKNQIYILLSDLGIFLVLGAAYYACTIFGYLNVFMYYVMPYLVVNFWLVTITFLQHTDPLVPHYRNGEWDFMRGALATVDRDFGIFNHFHHHISDTHVVHHLFSTMPHYHAQEATEAVKEFLGKYYLYDSTPFMVALYRNYKLCKFVEDDGDIVFFKH</sequence>
<dbReference type="Pfam" id="PF11960">
    <property type="entry name" value="DUF3474"/>
    <property type="match status" value="1"/>
</dbReference>
<evidence type="ECO:0000313" key="10">
    <source>
        <dbReference type="EMBL" id="EGF79014.1"/>
    </source>
</evidence>
<feature type="transmembrane region" description="Helical" evidence="7">
    <location>
        <begin position="141"/>
        <end position="161"/>
    </location>
</feature>
<dbReference type="AlphaFoldDB" id="F4P6N7"/>
<evidence type="ECO:0000259" key="8">
    <source>
        <dbReference type="Pfam" id="PF00487"/>
    </source>
</evidence>
<gene>
    <name evidence="10" type="ORF">BATDEDRAFT_90204</name>
</gene>
<comment type="pathway">
    <text evidence="2">Lipid metabolism.</text>
</comment>
<keyword evidence="11" id="KW-1185">Reference proteome</keyword>
<dbReference type="Pfam" id="PF00487">
    <property type="entry name" value="FA_desaturase"/>
    <property type="match status" value="1"/>
</dbReference>
<dbReference type="InParanoid" id="F4P6N7"/>
<accession>F4P6N7</accession>
<dbReference type="GeneID" id="18243789"/>